<dbReference type="InterPro" id="IPR009027">
    <property type="entry name" value="Ribosomal_bL9/RNase_H1_N"/>
</dbReference>
<proteinExistence type="inferred from homology"/>
<reference evidence="15" key="3">
    <citation type="journal article" date="2020" name="Curr. Biol.">
        <title>Chromatin organization in early land plants reveals an ancestral association between H3K27me3, transposons, and constitutive heterochromatin.</title>
        <authorList>
            <person name="Montgomery S.A."/>
            <person name="Tanizawa Y."/>
            <person name="Galik B."/>
            <person name="Wang N."/>
            <person name="Ito T."/>
            <person name="Mochizuki T."/>
            <person name="Akimcheva S."/>
            <person name="Bowman J.L."/>
            <person name="Cognat V."/>
            <person name="Marechal-Drouard L."/>
            <person name="Ekker H."/>
            <person name="Hong S.F."/>
            <person name="Kohchi T."/>
            <person name="Lin S.S."/>
            <person name="Liu L.D."/>
            <person name="Nakamura Y."/>
            <person name="Valeeva L.R."/>
            <person name="Shakirov E.V."/>
            <person name="Shippen D.E."/>
            <person name="Wei W.L."/>
            <person name="Yagura M."/>
            <person name="Yamaoka S."/>
            <person name="Yamato K.T."/>
            <person name="Liu C."/>
            <person name="Berger F."/>
        </authorList>
    </citation>
    <scope>NUCLEOTIDE SEQUENCE [LARGE SCALE GENOMIC DNA]</scope>
    <source>
        <strain evidence="15">Tak-1</strain>
    </source>
</reference>
<sequence>MMATKRKYYAVKSGHVPGIYDTWEDCKRQVTGFKGNQYKSFPTLVEAEQYLNSLAGSSKNVESAVVSVSLPAEKEAKSDRSHKFFGPIKEIQKPSRESKPFKSNAISICSSLLDMRGSDICTLSPANSTISVKKKLERASLALPTQHGFDESPVIDHDAVYQLEYDGASKGNPGHAGAGALIRHPDGTVVCELTVGLGKATNNVAEYRGLIAGLKKALDLGIQRIQAQGDSKLVTQQVRGVWAVKNENLAVLCKEARRLVTSFKGFEIRHVDREWNSAADALANKAVGLAEEKL</sequence>
<dbReference type="InterPro" id="IPR002156">
    <property type="entry name" value="RNaseH_domain"/>
</dbReference>
<dbReference type="InterPro" id="IPR012337">
    <property type="entry name" value="RNaseH-like_sf"/>
</dbReference>
<dbReference type="SUPFAM" id="SSF55658">
    <property type="entry name" value="L9 N-domain-like"/>
    <property type="match status" value="1"/>
</dbReference>
<evidence type="ECO:0000313" key="15">
    <source>
        <dbReference type="Proteomes" id="UP001162541"/>
    </source>
</evidence>
<dbReference type="Pfam" id="PF01693">
    <property type="entry name" value="Cauli_VI"/>
    <property type="match status" value="1"/>
</dbReference>
<evidence type="ECO:0000256" key="9">
    <source>
        <dbReference type="ARBA" id="ARBA00022801"/>
    </source>
</evidence>
<dbReference type="GO" id="GO:0046872">
    <property type="term" value="F:metal ion binding"/>
    <property type="evidence" value="ECO:0007669"/>
    <property type="project" value="UniProtKB-KW"/>
</dbReference>
<dbReference type="GO" id="GO:0004523">
    <property type="term" value="F:RNA-DNA hybrid ribonuclease activity"/>
    <property type="evidence" value="ECO:0007669"/>
    <property type="project" value="UniProtKB-EC"/>
</dbReference>
<keyword evidence="9" id="KW-0378">Hydrolase</keyword>
<comment type="cofactor">
    <cofactor evidence="1">
        <name>Mg(2+)</name>
        <dbReference type="ChEBI" id="CHEBI:18420"/>
    </cofactor>
</comment>
<dbReference type="Proteomes" id="UP000077202">
    <property type="component" value="Unassembled WGS sequence"/>
</dbReference>
<reference evidence="12" key="2">
    <citation type="journal article" date="2019" name="Curr. Biol.">
        <title>Chromatin organization in early land plants reveals an ancestral association between H3K27me3, transposons, and constitutive heterochromatin.</title>
        <authorList>
            <person name="Montgomery S.A."/>
            <person name="Tanizawa Y."/>
            <person name="Galik B."/>
            <person name="Wang N."/>
            <person name="Ito T."/>
            <person name="Mochizuki T."/>
            <person name="Akimcheva S."/>
            <person name="Bowman J."/>
            <person name="Cognat V."/>
            <person name="Drouard L."/>
            <person name="Ekker H."/>
            <person name="Houng S."/>
            <person name="Kohchi T."/>
            <person name="Lin S."/>
            <person name="Liu L.D."/>
            <person name="Nakamura Y."/>
            <person name="Valeeva L.R."/>
            <person name="Shakirov E.V."/>
            <person name="Shippen D.E."/>
            <person name="Wei W."/>
            <person name="Yagura M."/>
            <person name="Yamaoka S."/>
            <person name="Yamato K.T."/>
            <person name="Liu C."/>
            <person name="Berger F."/>
        </authorList>
    </citation>
    <scope>NUCLEOTIDE SEQUENCE [LARGE SCALE GENOMIC DNA]</scope>
    <source>
        <strain evidence="12">Tak-1</strain>
    </source>
</reference>
<evidence type="ECO:0000256" key="6">
    <source>
        <dbReference type="ARBA" id="ARBA00022722"/>
    </source>
</evidence>
<dbReference type="FunFam" id="3.30.420.10:FF:000076">
    <property type="entry name" value="RBR-type E3 ubiquitin transferase"/>
    <property type="match status" value="1"/>
</dbReference>
<dbReference type="Gene3D" id="3.30.420.10">
    <property type="entry name" value="Ribonuclease H-like superfamily/Ribonuclease H"/>
    <property type="match status" value="1"/>
</dbReference>
<dbReference type="AlphaFoldDB" id="A0A176VLB5"/>
<evidence type="ECO:0000256" key="5">
    <source>
        <dbReference type="ARBA" id="ARBA00017721"/>
    </source>
</evidence>
<evidence type="ECO:0000256" key="10">
    <source>
        <dbReference type="ARBA" id="ARBA00022842"/>
    </source>
</evidence>
<reference evidence="13 14" key="1">
    <citation type="submission" date="2016-03" db="EMBL/GenBank/DDBJ databases">
        <title>Mechanisms controlling the formation of the plant cell surface in tip-growing cells are functionally conserved among land plants.</title>
        <authorList>
            <person name="Honkanen S."/>
            <person name="Jones V.A."/>
            <person name="Morieri G."/>
            <person name="Champion C."/>
            <person name="Hetherington A.J."/>
            <person name="Kelly S."/>
            <person name="Saint-Marcoux D."/>
            <person name="Proust H."/>
            <person name="Prescott H."/>
            <person name="Dolan L."/>
        </authorList>
    </citation>
    <scope>NUCLEOTIDE SEQUENCE [LARGE SCALE GENOMIC DNA]</scope>
    <source>
        <strain evidence="14">cv. Tak-1 and cv. Tak-2</strain>
        <tissue evidence="13">Whole gametophyte</tissue>
    </source>
</reference>
<evidence type="ECO:0000313" key="14">
    <source>
        <dbReference type="Proteomes" id="UP000077202"/>
    </source>
</evidence>
<dbReference type="GO" id="GO:0003676">
    <property type="term" value="F:nucleic acid binding"/>
    <property type="evidence" value="ECO:0007669"/>
    <property type="project" value="InterPro"/>
</dbReference>
<evidence type="ECO:0000256" key="4">
    <source>
        <dbReference type="ARBA" id="ARBA00012180"/>
    </source>
</evidence>
<keyword evidence="8" id="KW-0255">Endonuclease</keyword>
<evidence type="ECO:0000256" key="3">
    <source>
        <dbReference type="ARBA" id="ARBA00005300"/>
    </source>
</evidence>
<dbReference type="PANTHER" id="PTHR46387:SF2">
    <property type="entry name" value="RIBONUCLEASE HI"/>
    <property type="match status" value="1"/>
</dbReference>
<keyword evidence="10" id="KW-0460">Magnesium</keyword>
<evidence type="ECO:0000313" key="13">
    <source>
        <dbReference type="EMBL" id="OAE21357.1"/>
    </source>
</evidence>
<evidence type="ECO:0000313" key="12">
    <source>
        <dbReference type="EMBL" id="BBM97327.1"/>
    </source>
</evidence>
<feature type="domain" description="RNase H type-1" evidence="11">
    <location>
        <begin position="157"/>
        <end position="288"/>
    </location>
</feature>
<accession>A0A176VLB5</accession>
<dbReference type="InterPro" id="IPR037056">
    <property type="entry name" value="RNase_H1_N_sf"/>
</dbReference>
<dbReference type="FunFam" id="3.40.970.10:FF:000002">
    <property type="entry name" value="Ribonuclease H"/>
    <property type="match status" value="1"/>
</dbReference>
<keyword evidence="6" id="KW-0540">Nuclease</keyword>
<comment type="similarity">
    <text evidence="3">Belongs to the RNase H family.</text>
</comment>
<dbReference type="Proteomes" id="UP001162541">
    <property type="component" value="Chromosome 1"/>
</dbReference>
<keyword evidence="14" id="KW-1185">Reference proteome</keyword>
<name>A0A176VLB5_MARPO</name>
<dbReference type="CDD" id="cd09279">
    <property type="entry name" value="RNase_HI_like"/>
    <property type="match status" value="1"/>
</dbReference>
<keyword evidence="7" id="KW-0479">Metal-binding</keyword>
<dbReference type="Pfam" id="PF13456">
    <property type="entry name" value="RVT_3"/>
    <property type="match status" value="1"/>
</dbReference>
<evidence type="ECO:0000256" key="1">
    <source>
        <dbReference type="ARBA" id="ARBA00001946"/>
    </source>
</evidence>
<evidence type="ECO:0000256" key="7">
    <source>
        <dbReference type="ARBA" id="ARBA00022723"/>
    </source>
</evidence>
<evidence type="ECO:0000256" key="2">
    <source>
        <dbReference type="ARBA" id="ARBA00004065"/>
    </source>
</evidence>
<comment type="function">
    <text evidence="2">Endonuclease that specifically degrades the RNA of RNA-DNA hybrids.</text>
</comment>
<dbReference type="PROSITE" id="PS50879">
    <property type="entry name" value="RNASE_H_1"/>
    <property type="match status" value="1"/>
</dbReference>
<dbReference type="PANTHER" id="PTHR46387">
    <property type="entry name" value="POLYNUCLEOTIDYL TRANSFERASE, RIBONUCLEASE H-LIKE SUPERFAMILY PROTEIN"/>
    <property type="match status" value="1"/>
</dbReference>
<protein>
    <recommendedName>
        <fullName evidence="5">Ribonuclease H</fullName>
        <ecNumber evidence="4">3.1.26.4</ecNumber>
    </recommendedName>
</protein>
<dbReference type="SUPFAM" id="SSF53098">
    <property type="entry name" value="Ribonuclease H-like"/>
    <property type="match status" value="1"/>
</dbReference>
<gene>
    <name evidence="13" type="ORF">AXG93_891s1050</name>
    <name evidence="12" type="ORF">Mp_1g04850</name>
</gene>
<dbReference type="EMBL" id="LVLJ01003460">
    <property type="protein sequence ID" value="OAE21357.1"/>
    <property type="molecule type" value="Genomic_DNA"/>
</dbReference>
<evidence type="ECO:0000256" key="8">
    <source>
        <dbReference type="ARBA" id="ARBA00022759"/>
    </source>
</evidence>
<dbReference type="EMBL" id="AP019866">
    <property type="protein sequence ID" value="BBM97327.1"/>
    <property type="molecule type" value="Genomic_DNA"/>
</dbReference>
<dbReference type="EC" id="3.1.26.4" evidence="4"/>
<dbReference type="InterPro" id="IPR011320">
    <property type="entry name" value="RNase_H1_N"/>
</dbReference>
<evidence type="ECO:0000259" key="11">
    <source>
        <dbReference type="PROSITE" id="PS50879"/>
    </source>
</evidence>
<dbReference type="InterPro" id="IPR036397">
    <property type="entry name" value="RNaseH_sf"/>
</dbReference>
<dbReference type="Gene3D" id="3.40.970.10">
    <property type="entry name" value="Ribonuclease H1, N-terminal domain"/>
    <property type="match status" value="1"/>
</dbReference>
<organism evidence="13 14">
    <name type="scientific">Marchantia polymorpha subsp. ruderalis</name>
    <dbReference type="NCBI Taxonomy" id="1480154"/>
    <lineage>
        <taxon>Eukaryota</taxon>
        <taxon>Viridiplantae</taxon>
        <taxon>Streptophyta</taxon>
        <taxon>Embryophyta</taxon>
        <taxon>Marchantiophyta</taxon>
        <taxon>Marchantiopsida</taxon>
        <taxon>Marchantiidae</taxon>
        <taxon>Marchantiales</taxon>
        <taxon>Marchantiaceae</taxon>
        <taxon>Marchantia</taxon>
    </lineage>
</organism>